<evidence type="ECO:0000313" key="7">
    <source>
        <dbReference type="EMBL" id="MFC4655816.1"/>
    </source>
</evidence>
<dbReference type="SUPFAM" id="SSF48208">
    <property type="entry name" value="Six-hairpin glycosidases"/>
    <property type="match status" value="1"/>
</dbReference>
<feature type="domain" description="Glycoside hydrolase GH146 substrate-binding" evidence="5">
    <location>
        <begin position="642"/>
        <end position="773"/>
    </location>
</feature>
<evidence type="ECO:0000259" key="3">
    <source>
        <dbReference type="Pfam" id="PF07944"/>
    </source>
</evidence>
<reference evidence="8" key="1">
    <citation type="journal article" date="2019" name="Int. J. Syst. Evol. Microbiol.">
        <title>The Global Catalogue of Microorganisms (GCM) 10K type strain sequencing project: providing services to taxonomists for standard genome sequencing and annotation.</title>
        <authorList>
            <consortium name="The Broad Institute Genomics Platform"/>
            <consortium name="The Broad Institute Genome Sequencing Center for Infectious Disease"/>
            <person name="Wu L."/>
            <person name="Ma J."/>
        </authorList>
    </citation>
    <scope>NUCLEOTIDE SEQUENCE [LARGE SCALE GENOMIC DNA]</scope>
    <source>
        <strain evidence="8">DT28</strain>
    </source>
</reference>
<evidence type="ECO:0000259" key="5">
    <source>
        <dbReference type="Pfam" id="PF20620"/>
    </source>
</evidence>
<dbReference type="InterPro" id="IPR049046">
    <property type="entry name" value="Beta-AFase-like_GH127_middle"/>
</dbReference>
<dbReference type="InterPro" id="IPR032275">
    <property type="entry name" value="DUF4986"/>
</dbReference>
<dbReference type="RefSeq" id="WP_377334298.1">
    <property type="nucleotide sequence ID" value="NZ_JBHSGB010000010.1"/>
</dbReference>
<dbReference type="InterPro" id="IPR012878">
    <property type="entry name" value="Beta-AFase-like_GH127_cat"/>
</dbReference>
<dbReference type="EMBL" id="JBHSGB010000010">
    <property type="protein sequence ID" value="MFC4655816.1"/>
    <property type="molecule type" value="Genomic_DNA"/>
</dbReference>
<dbReference type="Pfam" id="PF20736">
    <property type="entry name" value="Glyco_hydro127M"/>
    <property type="match status" value="1"/>
</dbReference>
<evidence type="ECO:0000313" key="8">
    <source>
        <dbReference type="Proteomes" id="UP001595962"/>
    </source>
</evidence>
<evidence type="ECO:0000256" key="1">
    <source>
        <dbReference type="SAM" id="MobiDB-lite"/>
    </source>
</evidence>
<feature type="domain" description="DUF4986" evidence="4">
    <location>
        <begin position="544"/>
        <end position="617"/>
    </location>
</feature>
<dbReference type="Pfam" id="PF16375">
    <property type="entry name" value="DUF4986"/>
    <property type="match status" value="1"/>
</dbReference>
<feature type="domain" description="Non-reducing end beta-L-arabinofuranosidase-like GH127 catalytic" evidence="3">
    <location>
        <begin position="26"/>
        <end position="406"/>
    </location>
</feature>
<dbReference type="InterPro" id="IPR008928">
    <property type="entry name" value="6-hairpin_glycosidase_sf"/>
</dbReference>
<dbReference type="Proteomes" id="UP001595962">
    <property type="component" value="Unassembled WGS sequence"/>
</dbReference>
<dbReference type="PANTHER" id="PTHR31151:SF0">
    <property type="entry name" value="PROLINE-TRNA LIGASE (DUF1680)"/>
    <property type="match status" value="1"/>
</dbReference>
<dbReference type="Pfam" id="PF20620">
    <property type="entry name" value="DUF6805"/>
    <property type="match status" value="1"/>
</dbReference>
<evidence type="ECO:0000259" key="4">
    <source>
        <dbReference type="Pfam" id="PF16375"/>
    </source>
</evidence>
<keyword evidence="8" id="KW-1185">Reference proteome</keyword>
<organism evidence="7 8">
    <name type="scientific">Rheinheimera marina</name>
    <dbReference type="NCBI Taxonomy" id="1774958"/>
    <lineage>
        <taxon>Bacteria</taxon>
        <taxon>Pseudomonadati</taxon>
        <taxon>Pseudomonadota</taxon>
        <taxon>Gammaproteobacteria</taxon>
        <taxon>Chromatiales</taxon>
        <taxon>Chromatiaceae</taxon>
        <taxon>Rheinheimera</taxon>
    </lineage>
</organism>
<comment type="caution">
    <text evidence="7">The sequence shown here is derived from an EMBL/GenBank/DDBJ whole genome shotgun (WGS) entry which is preliminary data.</text>
</comment>
<feature type="domain" description="Non-reducing end beta-L-arabinofuranosidase-like GH127 middle" evidence="6">
    <location>
        <begin position="417"/>
        <end position="508"/>
    </location>
</feature>
<dbReference type="PANTHER" id="PTHR31151">
    <property type="entry name" value="PROLINE-TRNA LIGASE (DUF1680)"/>
    <property type="match status" value="1"/>
</dbReference>
<evidence type="ECO:0000259" key="6">
    <source>
        <dbReference type="Pfam" id="PF20736"/>
    </source>
</evidence>
<name>A0ABV9JNL3_9GAMM</name>
<feature type="chain" id="PRO_5045062701" evidence="2">
    <location>
        <begin position="19"/>
        <end position="779"/>
    </location>
</feature>
<evidence type="ECO:0000256" key="2">
    <source>
        <dbReference type="SAM" id="SignalP"/>
    </source>
</evidence>
<protein>
    <submittedName>
        <fullName evidence="7">Beta-L-arabinofuranosidase domain-containing protein</fullName>
    </submittedName>
</protein>
<dbReference type="InterPro" id="IPR046544">
    <property type="entry name" value="GH146_SB_dom"/>
</dbReference>
<sequence>MKPWLCGLLLLACTKLPALELASLSQVRLQGGPLLAAEQTNLRYLLALEPERLLAPLKREAGLPLASPSYGNWENTGLDGHMLGHYLSALVLMLASTDDPLVRQRLDLVLNELVKIQQANGNGYLGGVPGSKALWQQVQQGKIDADFFSLNKSWVPFYNIHKTFAGLRDVLIHTGDDRAKSLLSQFGQWLQQLTKDLTEAQLQQLLLTEHGGMNEVLADMSVLLQDPAYLTLAERFTEQRIVQPLLQQQDQLTGLHANTQIPKIVGIARIAQLTGRTDYLSAAQYFFDLVVHERTVVIGGNSVREHFHDKNDFSPMLNEVEGPETCNSYNMMKLALLLYLQTQELRYLDYYERTLLNHILASQHPEHGGLVYFTPMRPQHYRVYSKVDQSMWCCVGSGIESHSKHAEAIYSLDPAYVAVNLLAPSSLNSPQLQLTQFTEFPQSSHSHIRIDADTTVALKIRHPGWVAAGQLKISRNGQPLVVQSQPRQYLTLSGPWQKGDRIEIDWPMQLSLEVMPKQPDYYAVLYGPMALAKKSQPFAGERLQLIGDDSRMGHIASGQSCPLSAAPLHIGDPQGFLQSIQPVKGQTLTFDTQALTGGPARLIPFFRLHDSRYQLYFQQLSPEQAKAQQQAQREADAKAQQLAAATLDKVYPGEQQPESDHYYQGEQSEAGVNSNRHWRHSHSWFSYQLATQGETAAVLQLDYYGLDQNRQFELWIDDHKLADVSLSGTGQANWYSVDYPIPADWLRGHRTIRLKFVAKPGSIAGGIYGVRLLRAPRSD</sequence>
<accession>A0ABV9JNL3</accession>
<keyword evidence="2" id="KW-0732">Signal</keyword>
<dbReference type="Pfam" id="PF07944">
    <property type="entry name" value="Beta-AFase-like_GH127_cat"/>
    <property type="match status" value="1"/>
</dbReference>
<proteinExistence type="predicted"/>
<gene>
    <name evidence="7" type="ORF">ACFO3I_12445</name>
</gene>
<feature type="region of interest" description="Disordered" evidence="1">
    <location>
        <begin position="650"/>
        <end position="673"/>
    </location>
</feature>
<feature type="signal peptide" evidence="2">
    <location>
        <begin position="1"/>
        <end position="18"/>
    </location>
</feature>